<accession>A0A6G0VWF4</accession>
<dbReference type="EMBL" id="VUJU01011064">
    <property type="protein sequence ID" value="KAF0712085.1"/>
    <property type="molecule type" value="Genomic_DNA"/>
</dbReference>
<sequence length="59" mass="6892">MTNTATLRKRCSGGNTVSPQKLRLDSYLAEFMWRSKLNNRDPFETTLKDIAEFWESHKA</sequence>
<name>A0A6G0VWF4_APHCR</name>
<dbReference type="AlphaFoldDB" id="A0A6G0VWF4"/>
<reference evidence="1 2" key="1">
    <citation type="submission" date="2019-08" db="EMBL/GenBank/DDBJ databases">
        <title>Whole genome of Aphis craccivora.</title>
        <authorList>
            <person name="Voronova N.V."/>
            <person name="Shulinski R.S."/>
            <person name="Bandarenka Y.V."/>
            <person name="Zhorov D.G."/>
            <person name="Warner D."/>
        </authorList>
    </citation>
    <scope>NUCLEOTIDE SEQUENCE [LARGE SCALE GENOMIC DNA]</scope>
    <source>
        <strain evidence="1">180601</strain>
        <tissue evidence="1">Whole Body</tissue>
    </source>
</reference>
<proteinExistence type="predicted"/>
<gene>
    <name evidence="1" type="ORF">FWK35_00037674</name>
</gene>
<protein>
    <submittedName>
        <fullName evidence="1">DDE Tnp IS1595 domain-containing protein</fullName>
    </submittedName>
</protein>
<evidence type="ECO:0000313" key="2">
    <source>
        <dbReference type="Proteomes" id="UP000478052"/>
    </source>
</evidence>
<organism evidence="1 2">
    <name type="scientific">Aphis craccivora</name>
    <name type="common">Cowpea aphid</name>
    <dbReference type="NCBI Taxonomy" id="307492"/>
    <lineage>
        <taxon>Eukaryota</taxon>
        <taxon>Metazoa</taxon>
        <taxon>Ecdysozoa</taxon>
        <taxon>Arthropoda</taxon>
        <taxon>Hexapoda</taxon>
        <taxon>Insecta</taxon>
        <taxon>Pterygota</taxon>
        <taxon>Neoptera</taxon>
        <taxon>Paraneoptera</taxon>
        <taxon>Hemiptera</taxon>
        <taxon>Sternorrhyncha</taxon>
        <taxon>Aphidomorpha</taxon>
        <taxon>Aphidoidea</taxon>
        <taxon>Aphididae</taxon>
        <taxon>Aphidini</taxon>
        <taxon>Aphis</taxon>
        <taxon>Aphis</taxon>
    </lineage>
</organism>
<comment type="caution">
    <text evidence="1">The sequence shown here is derived from an EMBL/GenBank/DDBJ whole genome shotgun (WGS) entry which is preliminary data.</text>
</comment>
<dbReference type="Proteomes" id="UP000478052">
    <property type="component" value="Unassembled WGS sequence"/>
</dbReference>
<evidence type="ECO:0000313" key="1">
    <source>
        <dbReference type="EMBL" id="KAF0712085.1"/>
    </source>
</evidence>
<keyword evidence="2" id="KW-1185">Reference proteome</keyword>